<evidence type="ECO:0000313" key="2">
    <source>
        <dbReference type="Proteomes" id="UP000245469"/>
    </source>
</evidence>
<dbReference type="EMBL" id="QGDQ01000021">
    <property type="protein sequence ID" value="PWJ51145.1"/>
    <property type="molecule type" value="Genomic_DNA"/>
</dbReference>
<reference evidence="1 2" key="1">
    <citation type="submission" date="2018-03" db="EMBL/GenBank/DDBJ databases">
        <title>Genomic Encyclopedia of Archaeal and Bacterial Type Strains, Phase II (KMG-II): from individual species to whole genera.</title>
        <authorList>
            <person name="Goeker M."/>
        </authorList>
    </citation>
    <scope>NUCLEOTIDE SEQUENCE [LARGE SCALE GENOMIC DNA]</scope>
    <source>
        <strain evidence="1 2">DSM 44889</strain>
    </source>
</reference>
<dbReference type="Proteomes" id="UP000245469">
    <property type="component" value="Unassembled WGS sequence"/>
</dbReference>
<keyword evidence="2" id="KW-1185">Reference proteome</keyword>
<dbReference type="RefSeq" id="WP_109775445.1">
    <property type="nucleotide sequence ID" value="NZ_QGDQ01000021.1"/>
</dbReference>
<proteinExistence type="predicted"/>
<accession>A0A316A0C8</accession>
<dbReference type="AlphaFoldDB" id="A0A316A0C8"/>
<comment type="caution">
    <text evidence="1">The sequence shown here is derived from an EMBL/GenBank/DDBJ whole genome shotgun (WGS) entry which is preliminary data.</text>
</comment>
<gene>
    <name evidence="1" type="ORF">BXY45_12122</name>
</gene>
<evidence type="ECO:0000313" key="1">
    <source>
        <dbReference type="EMBL" id="PWJ51145.1"/>
    </source>
</evidence>
<protein>
    <submittedName>
        <fullName evidence="1">Uncharacterized protein</fullName>
    </submittedName>
</protein>
<organism evidence="1 2">
    <name type="scientific">Quadrisphaera granulorum</name>
    <dbReference type="NCBI Taxonomy" id="317664"/>
    <lineage>
        <taxon>Bacteria</taxon>
        <taxon>Bacillati</taxon>
        <taxon>Actinomycetota</taxon>
        <taxon>Actinomycetes</taxon>
        <taxon>Kineosporiales</taxon>
        <taxon>Kineosporiaceae</taxon>
        <taxon>Quadrisphaera</taxon>
    </lineage>
</organism>
<sequence>MATHLLPPPRDHDDDGLDLLLTRTAPPVVNGPEVDAQVQALLQAARPGTVTPITGGRRQKLRRRLLLGAGAVVLAASGASMAAANDDSPQSFRAETAGWTMSSVTDHMEPGRCAAVGLDLDLDTDRGGVDGPAFQAALAYLASLSVEDVDPTAEFLKKREELVTEVDADGNDLRTVPAKELYTDEQMLADAYQTTVWNMMEAHVAAQGMEVGPWSGVSVARLCQAPAGTAADSTTETGASR</sequence>
<name>A0A316A0C8_9ACTN</name>